<organism evidence="3 4">
    <name type="scientific">Actinomyces capricornis</name>
    <dbReference type="NCBI Taxonomy" id="2755559"/>
    <lineage>
        <taxon>Bacteria</taxon>
        <taxon>Bacillati</taxon>
        <taxon>Actinomycetota</taxon>
        <taxon>Actinomycetes</taxon>
        <taxon>Actinomycetales</taxon>
        <taxon>Actinomycetaceae</taxon>
        <taxon>Actinomyces</taxon>
    </lineage>
</organism>
<gene>
    <name evidence="3" type="ORF">MANAM107_09790</name>
</gene>
<evidence type="ECO:0000256" key="1">
    <source>
        <dbReference type="SAM" id="MobiDB-lite"/>
    </source>
</evidence>
<feature type="compositionally biased region" description="Low complexity" evidence="1">
    <location>
        <begin position="40"/>
        <end position="80"/>
    </location>
</feature>
<dbReference type="EMBL" id="AP025017">
    <property type="protein sequence ID" value="BDA64145.1"/>
    <property type="molecule type" value="Genomic_DNA"/>
</dbReference>
<proteinExistence type="predicted"/>
<feature type="transmembrane region" description="Helical" evidence="2">
    <location>
        <begin position="636"/>
        <end position="654"/>
    </location>
</feature>
<feature type="transmembrane region" description="Helical" evidence="2">
    <location>
        <begin position="584"/>
        <end position="604"/>
    </location>
</feature>
<feature type="region of interest" description="Disordered" evidence="1">
    <location>
        <begin position="337"/>
        <end position="364"/>
    </location>
</feature>
<feature type="transmembrane region" description="Helical" evidence="2">
    <location>
        <begin position="699"/>
        <end position="719"/>
    </location>
</feature>
<reference evidence="3 4" key="1">
    <citation type="submission" date="2021-08" db="EMBL/GenBank/DDBJ databases">
        <title>Whole genome sequence of novel Actinomyces species strain MAS-1.</title>
        <authorList>
            <person name="Saito M."/>
            <person name="Kuwahara N."/>
            <person name="Takizawa T."/>
            <person name="Gotouda H."/>
            <person name="Ochiai T."/>
        </authorList>
    </citation>
    <scope>NUCLEOTIDE SEQUENCE [LARGE SCALE GENOMIC DNA]</scope>
    <source>
        <strain evidence="3 4">MAS-1</strain>
    </source>
</reference>
<evidence type="ECO:0000313" key="4">
    <source>
        <dbReference type="Proteomes" id="UP000824496"/>
    </source>
</evidence>
<dbReference type="RefSeq" id="WP_223911835.1">
    <property type="nucleotide sequence ID" value="NZ_AP025017.1"/>
</dbReference>
<sequence>MSPPKPRRRRTLVRATAYALILLVVVGMVLGVAGSALAGPAAPASAGGPAGSDPAAGADPAAGSGAHGAAGARAPGMGPAPQGPPASPSGKPTPTIVLATYNLTWSDLVALSREPDSAEDAATVLDFARANEPVNLVTRSLAGRTSLQDGWTTLGAGTRMGWYSQGVEQRLAPAGSTAPGALARALEARGLSASAMRQKAYLALESHPEQNQRSTLTPDAGPSAQEAVLAADSDLTLIDTTLQEGRIGDAGQLASLAQALRAALARADSRILLVSVADDEDPGPQIGVLPAGTAGARGSQGGLLVGGSTHRPGLVQLTDLAPTLVESLTGRAASGFEGHALSLPPEPTTLPDASGPGGAPDEAGVDPMADPRLGRLLDDAMHARASHTTVIPSSALLVTAALALLGGAALALGRAGETSRHRALVWVRAGTLVSAALPVGALLSNLLPWWRAGSQDGDASALTLLSSIGAILVMGMGVLGLLAVGLLGLRSLLRRRGLRSGAAASAARGISRPLGLALAAVTCLGWLIDGATGAHLSFNGVVGMNAVVAGRFYGISNTAFALAGGALMVLIAVVADEAGRRRRILAPVVVAVLGGVALVLDGAPQLGADVGGALTLVPALVALTAVLMGQRLDWRRWLVVGAVTCGAVAGFAALDLARPDGQRTHLGRFAQQVLDGSALATLLRKARALVGPFLTYPPALLVLLIALAALAAVALWIGVQRRQWRAGTSRYGWLVRHVELPPPWWPAALRALVVLTAVAVLVNDSGVIMAGFILAAAAPAALAIALAPRRSTSSAGPNAPDPHA</sequence>
<name>A0ABM7U9U0_9ACTO</name>
<protein>
    <submittedName>
        <fullName evidence="3">Uncharacterized protein</fullName>
    </submittedName>
</protein>
<feature type="transmembrane region" description="Helical" evidence="2">
    <location>
        <begin position="510"/>
        <end position="528"/>
    </location>
</feature>
<feature type="transmembrane region" description="Helical" evidence="2">
    <location>
        <begin position="610"/>
        <end position="629"/>
    </location>
</feature>
<keyword evidence="2" id="KW-1133">Transmembrane helix</keyword>
<feature type="region of interest" description="Disordered" evidence="1">
    <location>
        <begin position="40"/>
        <end position="94"/>
    </location>
</feature>
<evidence type="ECO:0000313" key="3">
    <source>
        <dbReference type="EMBL" id="BDA64145.1"/>
    </source>
</evidence>
<feature type="transmembrane region" description="Helical" evidence="2">
    <location>
        <begin position="768"/>
        <end position="787"/>
    </location>
</feature>
<keyword evidence="4" id="KW-1185">Reference proteome</keyword>
<keyword evidence="2" id="KW-0472">Membrane</keyword>
<evidence type="ECO:0000256" key="2">
    <source>
        <dbReference type="SAM" id="Phobius"/>
    </source>
</evidence>
<feature type="transmembrane region" description="Helical" evidence="2">
    <location>
        <begin position="394"/>
        <end position="413"/>
    </location>
</feature>
<feature type="transmembrane region" description="Helical" evidence="2">
    <location>
        <begin position="425"/>
        <end position="444"/>
    </location>
</feature>
<feature type="transmembrane region" description="Helical" evidence="2">
    <location>
        <begin position="740"/>
        <end position="762"/>
    </location>
</feature>
<dbReference type="Proteomes" id="UP000824496">
    <property type="component" value="Chromosome"/>
</dbReference>
<feature type="transmembrane region" description="Helical" evidence="2">
    <location>
        <begin position="548"/>
        <end position="572"/>
    </location>
</feature>
<accession>A0ABM7U9U0</accession>
<keyword evidence="2" id="KW-0812">Transmembrane</keyword>
<feature type="transmembrane region" description="Helical" evidence="2">
    <location>
        <begin position="464"/>
        <end position="489"/>
    </location>
</feature>